<organism evidence="2">
    <name type="scientific">Anguilla anguilla</name>
    <name type="common">European freshwater eel</name>
    <name type="synonym">Muraena anguilla</name>
    <dbReference type="NCBI Taxonomy" id="7936"/>
    <lineage>
        <taxon>Eukaryota</taxon>
        <taxon>Metazoa</taxon>
        <taxon>Chordata</taxon>
        <taxon>Craniata</taxon>
        <taxon>Vertebrata</taxon>
        <taxon>Euteleostomi</taxon>
        <taxon>Actinopterygii</taxon>
        <taxon>Neopterygii</taxon>
        <taxon>Teleostei</taxon>
        <taxon>Anguilliformes</taxon>
        <taxon>Anguillidae</taxon>
        <taxon>Anguilla</taxon>
    </lineage>
</organism>
<reference evidence="2" key="1">
    <citation type="submission" date="2014-11" db="EMBL/GenBank/DDBJ databases">
        <authorList>
            <person name="Amaro Gonzalez C."/>
        </authorList>
    </citation>
    <scope>NUCLEOTIDE SEQUENCE</scope>
</reference>
<proteinExistence type="predicted"/>
<evidence type="ECO:0000256" key="1">
    <source>
        <dbReference type="SAM" id="MobiDB-lite"/>
    </source>
</evidence>
<dbReference type="AlphaFoldDB" id="A0A0E9WX32"/>
<accession>A0A0E9WX32</accession>
<protein>
    <submittedName>
        <fullName evidence="2">Uncharacterized protein</fullName>
    </submittedName>
</protein>
<reference evidence="2" key="2">
    <citation type="journal article" date="2015" name="Fish Shellfish Immunol.">
        <title>Early steps in the European eel (Anguilla anguilla)-Vibrio vulnificus interaction in the gills: Role of the RtxA13 toxin.</title>
        <authorList>
            <person name="Callol A."/>
            <person name="Pajuelo D."/>
            <person name="Ebbesson L."/>
            <person name="Teles M."/>
            <person name="MacKenzie S."/>
            <person name="Amaro C."/>
        </authorList>
    </citation>
    <scope>NUCLEOTIDE SEQUENCE</scope>
</reference>
<sequence length="89" mass="9945">MCLCSYITPPCSVLHRNGGVGCDVFTFDGARTEPCMWNAEKNACKIRDRPSGSLVTSKEDDDSEREVPEVENFDKQGQLWLHRTAHSNG</sequence>
<evidence type="ECO:0000313" key="2">
    <source>
        <dbReference type="EMBL" id="JAH95037.1"/>
    </source>
</evidence>
<name>A0A0E9WX32_ANGAN</name>
<dbReference type="EMBL" id="GBXM01013540">
    <property type="protein sequence ID" value="JAH95037.1"/>
    <property type="molecule type" value="Transcribed_RNA"/>
</dbReference>
<feature type="region of interest" description="Disordered" evidence="1">
    <location>
        <begin position="50"/>
        <end position="71"/>
    </location>
</feature>